<gene>
    <name evidence="2" type="ORF">EJ02DRAFT_421843</name>
</gene>
<organism evidence="2 3">
    <name type="scientific">Clathrospora elynae</name>
    <dbReference type="NCBI Taxonomy" id="706981"/>
    <lineage>
        <taxon>Eukaryota</taxon>
        <taxon>Fungi</taxon>
        <taxon>Dikarya</taxon>
        <taxon>Ascomycota</taxon>
        <taxon>Pezizomycotina</taxon>
        <taxon>Dothideomycetes</taxon>
        <taxon>Pleosporomycetidae</taxon>
        <taxon>Pleosporales</taxon>
        <taxon>Diademaceae</taxon>
        <taxon>Clathrospora</taxon>
    </lineage>
</organism>
<feature type="chain" id="PRO_5025632190" description="Secreted protein NIS1" evidence="1">
    <location>
        <begin position="19"/>
        <end position="153"/>
    </location>
</feature>
<keyword evidence="3" id="KW-1185">Reference proteome</keyword>
<evidence type="ECO:0000256" key="1">
    <source>
        <dbReference type="SAM" id="SignalP"/>
    </source>
</evidence>
<evidence type="ECO:0000313" key="2">
    <source>
        <dbReference type="EMBL" id="KAF1942881.1"/>
    </source>
</evidence>
<evidence type="ECO:0000313" key="3">
    <source>
        <dbReference type="Proteomes" id="UP000800038"/>
    </source>
</evidence>
<dbReference type="EMBL" id="ML976031">
    <property type="protein sequence ID" value="KAF1942881.1"/>
    <property type="molecule type" value="Genomic_DNA"/>
</dbReference>
<reference evidence="2" key="1">
    <citation type="journal article" date="2020" name="Stud. Mycol.">
        <title>101 Dothideomycetes genomes: a test case for predicting lifestyles and emergence of pathogens.</title>
        <authorList>
            <person name="Haridas S."/>
            <person name="Albert R."/>
            <person name="Binder M."/>
            <person name="Bloem J."/>
            <person name="Labutti K."/>
            <person name="Salamov A."/>
            <person name="Andreopoulos B."/>
            <person name="Baker S."/>
            <person name="Barry K."/>
            <person name="Bills G."/>
            <person name="Bluhm B."/>
            <person name="Cannon C."/>
            <person name="Castanera R."/>
            <person name="Culley D."/>
            <person name="Daum C."/>
            <person name="Ezra D."/>
            <person name="Gonzalez J."/>
            <person name="Henrissat B."/>
            <person name="Kuo A."/>
            <person name="Liang C."/>
            <person name="Lipzen A."/>
            <person name="Lutzoni F."/>
            <person name="Magnuson J."/>
            <person name="Mondo S."/>
            <person name="Nolan M."/>
            <person name="Ohm R."/>
            <person name="Pangilinan J."/>
            <person name="Park H.-J."/>
            <person name="Ramirez L."/>
            <person name="Alfaro M."/>
            <person name="Sun H."/>
            <person name="Tritt A."/>
            <person name="Yoshinaga Y."/>
            <person name="Zwiers L.-H."/>
            <person name="Turgeon B."/>
            <person name="Goodwin S."/>
            <person name="Spatafora J."/>
            <person name="Crous P."/>
            <person name="Grigoriev I."/>
        </authorList>
    </citation>
    <scope>NUCLEOTIDE SEQUENCE</scope>
    <source>
        <strain evidence="2">CBS 161.51</strain>
    </source>
</reference>
<dbReference type="Pfam" id="PF19271">
    <property type="entry name" value="Nis1"/>
    <property type="match status" value="1"/>
</dbReference>
<dbReference type="AlphaFoldDB" id="A0A6A5SQK1"/>
<sequence length="153" mass="15665">MRFSTVAAALTTASLASARIVGIAAPATLTPNSTFTLTLLTENYVQSVADVAVAWGFSLAPGYPYSLGSFTGSSYLGPSKSNTMKNVTVEATVPEELAGEDWVGKDVVLSAGVYSLYGASSGTTLTGFNVTVKIGEGAGLVESQGQAWIQNGN</sequence>
<protein>
    <recommendedName>
        <fullName evidence="4">Secreted protein NIS1</fullName>
    </recommendedName>
</protein>
<evidence type="ECO:0008006" key="4">
    <source>
        <dbReference type="Google" id="ProtNLM"/>
    </source>
</evidence>
<dbReference type="InterPro" id="IPR045469">
    <property type="entry name" value="Nis1"/>
</dbReference>
<dbReference type="OrthoDB" id="3913322at2759"/>
<proteinExistence type="predicted"/>
<feature type="signal peptide" evidence="1">
    <location>
        <begin position="1"/>
        <end position="18"/>
    </location>
</feature>
<accession>A0A6A5SQK1</accession>
<keyword evidence="1" id="KW-0732">Signal</keyword>
<name>A0A6A5SQK1_9PLEO</name>
<dbReference type="Proteomes" id="UP000800038">
    <property type="component" value="Unassembled WGS sequence"/>
</dbReference>